<feature type="transmembrane region" description="Helical" evidence="1">
    <location>
        <begin position="184"/>
        <end position="206"/>
    </location>
</feature>
<name>A0ABT7LB65_9BACI</name>
<gene>
    <name evidence="2" type="ORF">QQS35_21910</name>
</gene>
<organism evidence="2 3">
    <name type="scientific">Aquibacillus rhizosphaerae</name>
    <dbReference type="NCBI Taxonomy" id="3051431"/>
    <lineage>
        <taxon>Bacteria</taxon>
        <taxon>Bacillati</taxon>
        <taxon>Bacillota</taxon>
        <taxon>Bacilli</taxon>
        <taxon>Bacillales</taxon>
        <taxon>Bacillaceae</taxon>
        <taxon>Aquibacillus</taxon>
    </lineage>
</organism>
<keyword evidence="1" id="KW-0472">Membrane</keyword>
<evidence type="ECO:0000313" key="3">
    <source>
        <dbReference type="Proteomes" id="UP001235343"/>
    </source>
</evidence>
<keyword evidence="3" id="KW-1185">Reference proteome</keyword>
<feature type="transmembrane region" description="Helical" evidence="1">
    <location>
        <begin position="155"/>
        <end position="172"/>
    </location>
</feature>
<evidence type="ECO:0008006" key="4">
    <source>
        <dbReference type="Google" id="ProtNLM"/>
    </source>
</evidence>
<dbReference type="RefSeq" id="WP_285934390.1">
    <property type="nucleotide sequence ID" value="NZ_JASTZU010000063.1"/>
</dbReference>
<protein>
    <recommendedName>
        <fullName evidence="4">DUF2812 domain-containing protein</fullName>
    </recommendedName>
</protein>
<evidence type="ECO:0000256" key="1">
    <source>
        <dbReference type="SAM" id="Phobius"/>
    </source>
</evidence>
<dbReference type="Proteomes" id="UP001235343">
    <property type="component" value="Unassembled WGS sequence"/>
</dbReference>
<accession>A0ABT7LB65</accession>
<keyword evidence="1" id="KW-1133">Transmembrane helix</keyword>
<reference evidence="2 3" key="1">
    <citation type="submission" date="2023-06" db="EMBL/GenBank/DDBJ databases">
        <title>Aquibacillus rhizosphaerae LR5S19.</title>
        <authorList>
            <person name="Sun J.-Q."/>
        </authorList>
    </citation>
    <scope>NUCLEOTIDE SEQUENCE [LARGE SCALE GENOMIC DNA]</scope>
    <source>
        <strain evidence="2 3">LR5S19</strain>
    </source>
</reference>
<dbReference type="EMBL" id="JASTZU010000063">
    <property type="protein sequence ID" value="MDL4843098.1"/>
    <property type="molecule type" value="Genomic_DNA"/>
</dbReference>
<evidence type="ECO:0000313" key="2">
    <source>
        <dbReference type="EMBL" id="MDL4843098.1"/>
    </source>
</evidence>
<sequence length="231" mass="27474">MTLRLTILIHVIQGLDLSKLLGFFRYVQLLEFKKDTIEGEGINMKTHNFLDQFYTYDAETGKYIIEIALNDYDDIFNSWDSSVYNIRDLDSSLKSFLEECSADIAKSKDIILRFNIKNQIKDMEREKKIEQGIRNYFNYCKYITKNQFSFRRKRSFFYILASLFFTIVSYFLQNIVDNEFVKEIVLLGLTVGGWVFLWEAFSLLFIQSIDLSKKKKQYKRILAAPIKFKYD</sequence>
<comment type="caution">
    <text evidence="2">The sequence shown here is derived from an EMBL/GenBank/DDBJ whole genome shotgun (WGS) entry which is preliminary data.</text>
</comment>
<keyword evidence="1" id="KW-0812">Transmembrane</keyword>
<proteinExistence type="predicted"/>